<name>M2P6I4_CERS8</name>
<dbReference type="InterPro" id="IPR045340">
    <property type="entry name" value="DUF6533"/>
</dbReference>
<dbReference type="Pfam" id="PF20151">
    <property type="entry name" value="DUF6533"/>
    <property type="match status" value="1"/>
</dbReference>
<feature type="transmembrane region" description="Helical" evidence="1">
    <location>
        <begin position="59"/>
        <end position="82"/>
    </location>
</feature>
<feature type="transmembrane region" description="Helical" evidence="1">
    <location>
        <begin position="148"/>
        <end position="169"/>
    </location>
</feature>
<dbReference type="EMBL" id="KB445830">
    <property type="protein sequence ID" value="EMD30894.1"/>
    <property type="molecule type" value="Genomic_DNA"/>
</dbReference>
<evidence type="ECO:0000313" key="4">
    <source>
        <dbReference type="Proteomes" id="UP000016930"/>
    </source>
</evidence>
<proteinExistence type="predicted"/>
<evidence type="ECO:0000259" key="2">
    <source>
        <dbReference type="Pfam" id="PF20151"/>
    </source>
</evidence>
<sequence length="288" mass="31734">MSAIYGPLVPADIVVALRAGYVDSYCTIVASVIVVYDHLTTLSREYEFIWGRKFSSVTLLFHLNRCFILAFVVLDLVLQFNIFSTALTYVPAVLMSAVHINFAFAVLIATRTCVITADAIVLAITIARTYSVQRYATRNNLRTPLVTMLLKNGVLHFFALLCLNLVNILGQTSNVFSFATGFIAPLSSIIISHFLMSLRQVASALQDYEDNVWQASMHSRTWGTSQSFSLKFASFVDDMGESLGQDSDYANAEISAVEHHVLHLQESSALCTSTVVEANSIVQASHTV</sequence>
<organism evidence="3 4">
    <name type="scientific">Ceriporiopsis subvermispora (strain B)</name>
    <name type="common">White-rot fungus</name>
    <name type="synonym">Gelatoporia subvermispora</name>
    <dbReference type="NCBI Taxonomy" id="914234"/>
    <lineage>
        <taxon>Eukaryota</taxon>
        <taxon>Fungi</taxon>
        <taxon>Dikarya</taxon>
        <taxon>Basidiomycota</taxon>
        <taxon>Agaricomycotina</taxon>
        <taxon>Agaricomycetes</taxon>
        <taxon>Polyporales</taxon>
        <taxon>Gelatoporiaceae</taxon>
        <taxon>Gelatoporia</taxon>
    </lineage>
</organism>
<keyword evidence="1" id="KW-0812">Transmembrane</keyword>
<accession>M2P6I4</accession>
<dbReference type="OrthoDB" id="2742807at2759"/>
<keyword evidence="1" id="KW-1133">Transmembrane helix</keyword>
<feature type="domain" description="DUF6533" evidence="2">
    <location>
        <begin position="25"/>
        <end position="69"/>
    </location>
</feature>
<reference evidence="3 4" key="1">
    <citation type="journal article" date="2012" name="Proc. Natl. Acad. Sci. U.S.A.">
        <title>Comparative genomics of Ceriporiopsis subvermispora and Phanerochaete chrysosporium provide insight into selective ligninolysis.</title>
        <authorList>
            <person name="Fernandez-Fueyo E."/>
            <person name="Ruiz-Duenas F.J."/>
            <person name="Ferreira P."/>
            <person name="Floudas D."/>
            <person name="Hibbett D.S."/>
            <person name="Canessa P."/>
            <person name="Larrondo L.F."/>
            <person name="James T.Y."/>
            <person name="Seelenfreund D."/>
            <person name="Lobos S."/>
            <person name="Polanco R."/>
            <person name="Tello M."/>
            <person name="Honda Y."/>
            <person name="Watanabe T."/>
            <person name="Watanabe T."/>
            <person name="Ryu J.S."/>
            <person name="Kubicek C.P."/>
            <person name="Schmoll M."/>
            <person name="Gaskell J."/>
            <person name="Hammel K.E."/>
            <person name="St John F.J."/>
            <person name="Vanden Wymelenberg A."/>
            <person name="Sabat G."/>
            <person name="Splinter BonDurant S."/>
            <person name="Syed K."/>
            <person name="Yadav J.S."/>
            <person name="Doddapaneni H."/>
            <person name="Subramanian V."/>
            <person name="Lavin J.L."/>
            <person name="Oguiza J.A."/>
            <person name="Perez G."/>
            <person name="Pisabarro A.G."/>
            <person name="Ramirez L."/>
            <person name="Santoyo F."/>
            <person name="Master E."/>
            <person name="Coutinho P.M."/>
            <person name="Henrissat B."/>
            <person name="Lombard V."/>
            <person name="Magnuson J.K."/>
            <person name="Kuees U."/>
            <person name="Hori C."/>
            <person name="Igarashi K."/>
            <person name="Samejima M."/>
            <person name="Held B.W."/>
            <person name="Barry K.W."/>
            <person name="LaButti K.M."/>
            <person name="Lapidus A."/>
            <person name="Lindquist E.A."/>
            <person name="Lucas S.M."/>
            <person name="Riley R."/>
            <person name="Salamov A.A."/>
            <person name="Hoffmeister D."/>
            <person name="Schwenk D."/>
            <person name="Hadar Y."/>
            <person name="Yarden O."/>
            <person name="de Vries R.P."/>
            <person name="Wiebenga A."/>
            <person name="Stenlid J."/>
            <person name="Eastwood D."/>
            <person name="Grigoriev I.V."/>
            <person name="Berka R.M."/>
            <person name="Blanchette R.A."/>
            <person name="Kersten P."/>
            <person name="Martinez A.T."/>
            <person name="Vicuna R."/>
            <person name="Cullen D."/>
        </authorList>
    </citation>
    <scope>NUCLEOTIDE SEQUENCE [LARGE SCALE GENOMIC DNA]</scope>
    <source>
        <strain evidence="3 4">B</strain>
    </source>
</reference>
<keyword evidence="1" id="KW-0472">Membrane</keyword>
<evidence type="ECO:0000313" key="3">
    <source>
        <dbReference type="EMBL" id="EMD30894.1"/>
    </source>
</evidence>
<keyword evidence="4" id="KW-1185">Reference proteome</keyword>
<feature type="transmembrane region" description="Helical" evidence="1">
    <location>
        <begin position="102"/>
        <end position="127"/>
    </location>
</feature>
<dbReference type="HOGENOM" id="CLU_053360_1_2_1"/>
<protein>
    <recommendedName>
        <fullName evidence="2">DUF6533 domain-containing protein</fullName>
    </recommendedName>
</protein>
<dbReference type="Proteomes" id="UP000016930">
    <property type="component" value="Unassembled WGS sequence"/>
</dbReference>
<gene>
    <name evidence="3" type="ORF">CERSUDRAFT_100903</name>
</gene>
<dbReference type="AlphaFoldDB" id="M2P6I4"/>
<feature type="transmembrane region" description="Helical" evidence="1">
    <location>
        <begin position="20"/>
        <end position="39"/>
    </location>
</feature>
<feature type="transmembrane region" description="Helical" evidence="1">
    <location>
        <begin position="175"/>
        <end position="196"/>
    </location>
</feature>
<evidence type="ECO:0000256" key="1">
    <source>
        <dbReference type="SAM" id="Phobius"/>
    </source>
</evidence>